<proteinExistence type="predicted"/>
<comment type="caution">
    <text evidence="1">The sequence shown here is derived from an EMBL/GenBank/DDBJ whole genome shotgun (WGS) entry which is preliminary data.</text>
</comment>
<protein>
    <submittedName>
        <fullName evidence="1">Uncharacterized protein</fullName>
    </submittedName>
</protein>
<accession>A0ABD0M6J7</accession>
<dbReference type="EMBL" id="JACVVK020000005">
    <property type="protein sequence ID" value="KAK7507051.1"/>
    <property type="molecule type" value="Genomic_DNA"/>
</dbReference>
<dbReference type="AlphaFoldDB" id="A0ABD0M6J7"/>
<reference evidence="1 2" key="1">
    <citation type="journal article" date="2023" name="Sci. Data">
        <title>Genome assembly of the Korean intertidal mud-creeper Batillaria attramentaria.</title>
        <authorList>
            <person name="Patra A.K."/>
            <person name="Ho P.T."/>
            <person name="Jun S."/>
            <person name="Lee S.J."/>
            <person name="Kim Y."/>
            <person name="Won Y.J."/>
        </authorList>
    </citation>
    <scope>NUCLEOTIDE SEQUENCE [LARGE SCALE GENOMIC DNA]</scope>
    <source>
        <strain evidence="1">Wonlab-2016</strain>
    </source>
</reference>
<organism evidence="1 2">
    <name type="scientific">Batillaria attramentaria</name>
    <dbReference type="NCBI Taxonomy" id="370345"/>
    <lineage>
        <taxon>Eukaryota</taxon>
        <taxon>Metazoa</taxon>
        <taxon>Spiralia</taxon>
        <taxon>Lophotrochozoa</taxon>
        <taxon>Mollusca</taxon>
        <taxon>Gastropoda</taxon>
        <taxon>Caenogastropoda</taxon>
        <taxon>Sorbeoconcha</taxon>
        <taxon>Cerithioidea</taxon>
        <taxon>Batillariidae</taxon>
        <taxon>Batillaria</taxon>
    </lineage>
</organism>
<dbReference type="Proteomes" id="UP001519460">
    <property type="component" value="Unassembled WGS sequence"/>
</dbReference>
<evidence type="ECO:0000313" key="2">
    <source>
        <dbReference type="Proteomes" id="UP001519460"/>
    </source>
</evidence>
<evidence type="ECO:0000313" key="1">
    <source>
        <dbReference type="EMBL" id="KAK7507051.1"/>
    </source>
</evidence>
<keyword evidence="2" id="KW-1185">Reference proteome</keyword>
<gene>
    <name evidence="1" type="ORF">BaRGS_00001902</name>
</gene>
<sequence length="88" mass="9809">MAWVALQKYGRTCPPSPYEAYNGLPIVSDQLLHSASRKQNSHAANCQFVACASHLLCTGDKVWQTTMGQRDATRVSIEFSRVVPFLPR</sequence>
<name>A0ABD0M6J7_9CAEN</name>